<proteinExistence type="predicted"/>
<feature type="domain" description="Rhodanese" evidence="2">
    <location>
        <begin position="398"/>
        <end position="484"/>
    </location>
</feature>
<dbReference type="InterPro" id="IPR036873">
    <property type="entry name" value="Rhodanese-like_dom_sf"/>
</dbReference>
<protein>
    <submittedName>
        <fullName evidence="3">Sulfurtransferase</fullName>
    </submittedName>
</protein>
<sequence>MTLRQTETPPFPAIDAPTLKRWLHDGGEIALLDVREHGQYGHGHPFLAVPLPYSRLEAEIARLVPRRAARIVAIDDGDGVAVRAGRALAGLGYTDVHVLEGGAPAWRDAGYTLFAGVNVPSKTFGELAEHLLHTPRISAPELAARMKDGTDLVVLDGRPYAEYAKMNIPGGICCPNGELALRVQELAPDPGTVIVVNCAGRTRSIIGAQTLIELGVPNPVYALENGTQGWYLADLQLEHGAQRKYPDDIGPDVLPALRERAQTLARRSGVPMADVAQVRAWLADPGRTTYLCDVRTAEEYAAGTLPGAQHTPGGQLIQATDQYVGVRGARLVLLDGEEVRAPVVAAWLARMGWDVHVLRDGVRADLGPGLAPDIGAARPHEPRPTPPSITTLALADAHRDGALLVDVRPSMRYRKAHIAGARWSIRPRLHTLGIPPGTPVVLLAEDAAVGALARRELEQLGVRDARLHTGTPEEWRQAGLPVQAADATPADAECIDYLFFVHDRHDGNKAAARQYLAWETDLVNQIDEWERSIFRLPTGLPQA</sequence>
<dbReference type="InterPro" id="IPR051126">
    <property type="entry name" value="Thiosulfate_sulfurtransferase"/>
</dbReference>
<feature type="domain" description="Rhodanese" evidence="2">
    <location>
        <begin position="293"/>
        <end position="374"/>
    </location>
</feature>
<evidence type="ECO:0000256" key="1">
    <source>
        <dbReference type="ARBA" id="ARBA00022737"/>
    </source>
</evidence>
<feature type="domain" description="Rhodanese" evidence="2">
    <location>
        <begin position="148"/>
        <end position="239"/>
    </location>
</feature>
<evidence type="ECO:0000259" key="2">
    <source>
        <dbReference type="PROSITE" id="PS50206"/>
    </source>
</evidence>
<dbReference type="GO" id="GO:0016740">
    <property type="term" value="F:transferase activity"/>
    <property type="evidence" value="ECO:0007669"/>
    <property type="project" value="UniProtKB-KW"/>
</dbReference>
<dbReference type="PROSITE" id="PS50206">
    <property type="entry name" value="RHODANESE_3"/>
    <property type="match status" value="4"/>
</dbReference>
<dbReference type="OrthoDB" id="9789585at2"/>
<accession>A0A193GD88</accession>
<dbReference type="AlphaFoldDB" id="A0A193GD88"/>
<name>A0A193GD88_9BORD</name>
<dbReference type="Proteomes" id="UP000091926">
    <property type="component" value="Chromosome"/>
</dbReference>
<dbReference type="STRING" id="463014.BAU07_13635"/>
<gene>
    <name evidence="3" type="ORF">BAU07_13635</name>
</gene>
<keyword evidence="4" id="KW-1185">Reference proteome</keyword>
<organism evidence="3 4">
    <name type="scientific">Bordetella flabilis</name>
    <dbReference type="NCBI Taxonomy" id="463014"/>
    <lineage>
        <taxon>Bacteria</taxon>
        <taxon>Pseudomonadati</taxon>
        <taxon>Pseudomonadota</taxon>
        <taxon>Betaproteobacteria</taxon>
        <taxon>Burkholderiales</taxon>
        <taxon>Alcaligenaceae</taxon>
        <taxon>Bordetella</taxon>
    </lineage>
</organism>
<keyword evidence="3" id="KW-0808">Transferase</keyword>
<dbReference type="KEGG" id="bfz:BAU07_13635"/>
<dbReference type="InterPro" id="IPR001763">
    <property type="entry name" value="Rhodanese-like_dom"/>
</dbReference>
<dbReference type="PANTHER" id="PTHR43855:SF1">
    <property type="entry name" value="THIOSULFATE SULFURTRANSFERASE"/>
    <property type="match status" value="1"/>
</dbReference>
<evidence type="ECO:0000313" key="4">
    <source>
        <dbReference type="Proteomes" id="UP000091926"/>
    </source>
</evidence>
<feature type="domain" description="Rhodanese" evidence="2">
    <location>
        <begin position="25"/>
        <end position="115"/>
    </location>
</feature>
<dbReference type="PANTHER" id="PTHR43855">
    <property type="entry name" value="THIOSULFATE SULFURTRANSFERASE"/>
    <property type="match status" value="1"/>
</dbReference>
<dbReference type="EMBL" id="CP016172">
    <property type="protein sequence ID" value="ANN77992.1"/>
    <property type="molecule type" value="Genomic_DNA"/>
</dbReference>
<dbReference type="SMART" id="SM00450">
    <property type="entry name" value="RHOD"/>
    <property type="match status" value="4"/>
</dbReference>
<dbReference type="Gene3D" id="3.40.250.10">
    <property type="entry name" value="Rhodanese-like domain"/>
    <property type="match status" value="4"/>
</dbReference>
<reference evidence="3 4" key="1">
    <citation type="submission" date="2016-06" db="EMBL/GenBank/DDBJ databases">
        <title>Complete genome sequences of Bordetella bronchialis and Bordetella flabilis.</title>
        <authorList>
            <person name="LiPuma J.J."/>
            <person name="Spilker T."/>
        </authorList>
    </citation>
    <scope>NUCLEOTIDE SEQUENCE [LARGE SCALE GENOMIC DNA]</scope>
    <source>
        <strain evidence="3 4">AU10664</strain>
    </source>
</reference>
<dbReference type="SUPFAM" id="SSF52821">
    <property type="entry name" value="Rhodanese/Cell cycle control phosphatase"/>
    <property type="match status" value="4"/>
</dbReference>
<evidence type="ECO:0000313" key="3">
    <source>
        <dbReference type="EMBL" id="ANN77992.1"/>
    </source>
</evidence>
<keyword evidence="1" id="KW-0677">Repeat</keyword>
<dbReference type="Pfam" id="PF00581">
    <property type="entry name" value="Rhodanese"/>
    <property type="match status" value="3"/>
</dbReference>
<dbReference type="RefSeq" id="WP_066658614.1">
    <property type="nucleotide sequence ID" value="NZ_CBCSCL010000001.1"/>
</dbReference>